<dbReference type="InterPro" id="IPR038577">
    <property type="entry name" value="GT10-like_C_sf"/>
</dbReference>
<gene>
    <name evidence="15" type="ORF">ODALV1_LOCUS31251</name>
</gene>
<dbReference type="InterPro" id="IPR031481">
    <property type="entry name" value="Glyco_tran_10_N"/>
</dbReference>
<organism evidence="15 16">
    <name type="scientific">Orchesella dallaii</name>
    <dbReference type="NCBI Taxonomy" id="48710"/>
    <lineage>
        <taxon>Eukaryota</taxon>
        <taxon>Metazoa</taxon>
        <taxon>Ecdysozoa</taxon>
        <taxon>Arthropoda</taxon>
        <taxon>Hexapoda</taxon>
        <taxon>Collembola</taxon>
        <taxon>Entomobryomorpha</taxon>
        <taxon>Entomobryoidea</taxon>
        <taxon>Orchesellidae</taxon>
        <taxon>Orchesellinae</taxon>
        <taxon>Orchesella</taxon>
    </lineage>
</organism>
<comment type="subcellular location">
    <subcellularLocation>
        <location evidence="1 12">Golgi apparatus</location>
        <location evidence="1 12">Golgi stack membrane</location>
        <topology evidence="1 12">Single-pass type II membrane protein</topology>
    </subcellularLocation>
</comment>
<dbReference type="Proteomes" id="UP001642540">
    <property type="component" value="Unassembled WGS sequence"/>
</dbReference>
<dbReference type="Gene3D" id="3.40.50.11660">
    <property type="entry name" value="Glycosyl transferase family 10, C-terminal domain"/>
    <property type="match status" value="1"/>
</dbReference>
<dbReference type="EC" id="2.4.1.-" evidence="12"/>
<evidence type="ECO:0000256" key="12">
    <source>
        <dbReference type="RuleBase" id="RU003832"/>
    </source>
</evidence>
<evidence type="ECO:0000313" key="16">
    <source>
        <dbReference type="Proteomes" id="UP001642540"/>
    </source>
</evidence>
<dbReference type="PANTHER" id="PTHR48438">
    <property type="entry name" value="ALPHA-(1,3)-FUCOSYLTRANSFERASE C-RELATED"/>
    <property type="match status" value="1"/>
</dbReference>
<comment type="caution">
    <text evidence="15">The sequence shown here is derived from an EMBL/GenBank/DDBJ whole genome shotgun (WGS) entry which is preliminary data.</text>
</comment>
<proteinExistence type="inferred from homology"/>
<evidence type="ECO:0000256" key="7">
    <source>
        <dbReference type="ARBA" id="ARBA00022968"/>
    </source>
</evidence>
<evidence type="ECO:0000256" key="8">
    <source>
        <dbReference type="ARBA" id="ARBA00022989"/>
    </source>
</evidence>
<evidence type="ECO:0000256" key="5">
    <source>
        <dbReference type="ARBA" id="ARBA00022679"/>
    </source>
</evidence>
<evidence type="ECO:0000256" key="10">
    <source>
        <dbReference type="ARBA" id="ARBA00023136"/>
    </source>
</evidence>
<name>A0ABP1SA22_9HEXA</name>
<dbReference type="SUPFAM" id="SSF53756">
    <property type="entry name" value="UDP-Glycosyltransferase/glycogen phosphorylase"/>
    <property type="match status" value="1"/>
</dbReference>
<keyword evidence="4 12" id="KW-0328">Glycosyltransferase</keyword>
<evidence type="ECO:0000259" key="14">
    <source>
        <dbReference type="Pfam" id="PF17039"/>
    </source>
</evidence>
<keyword evidence="8 12" id="KW-1133">Transmembrane helix</keyword>
<evidence type="ECO:0000256" key="9">
    <source>
        <dbReference type="ARBA" id="ARBA00023034"/>
    </source>
</evidence>
<dbReference type="Pfam" id="PF00852">
    <property type="entry name" value="Glyco_transf_10"/>
    <property type="match status" value="1"/>
</dbReference>
<evidence type="ECO:0000259" key="13">
    <source>
        <dbReference type="Pfam" id="PF00852"/>
    </source>
</evidence>
<comment type="pathway">
    <text evidence="2">Protein modification; protein glycosylation.</text>
</comment>
<sequence>MFNLSSLHISYMKRNIVMISNKPFSSRIIFAIFCIVGWTYLYTSSSNLSSLFSLDEVENSKVVILMWTPYFGRRNWNALSIMAINNRSYPDCFLECEITYDRERLEEAHALVFHAWPTDLKKSDLPKHRKVDQLWVLLEQESPILARKDLDSFSGIFNWTMTYRQDSDVFHPYSKIVPLDDNEGLRASNATRKTYDKKLMAFLSGKRKLVAGVISKCSTDSKREVLIDQLKKQNIQVDIYGKCGIEICPRGQPKHASSPCSESVFWQKLAQDYKFYLAFENSICLDYVTEKLFRTLELGLVPVVYGGANYTQIAPPNSFINVDNFKSTKELSKFLRNLDENPDEYKKYFEWRNKYKVVRGDGWCTLCNKVRKHNNMKWKLEERKGIPVRKTYDLLKDWWFNYPLSSAKKNSERKQACKKPTKFE</sequence>
<accession>A0ABP1SA22</accession>
<keyword evidence="5 12" id="KW-0808">Transferase</keyword>
<evidence type="ECO:0000256" key="1">
    <source>
        <dbReference type="ARBA" id="ARBA00004447"/>
    </source>
</evidence>
<reference evidence="15 16" key="1">
    <citation type="submission" date="2024-08" db="EMBL/GenBank/DDBJ databases">
        <authorList>
            <person name="Cucini C."/>
            <person name="Frati F."/>
        </authorList>
    </citation>
    <scope>NUCLEOTIDE SEQUENCE [LARGE SCALE GENOMIC DNA]</scope>
</reference>
<evidence type="ECO:0000256" key="2">
    <source>
        <dbReference type="ARBA" id="ARBA00004922"/>
    </source>
</evidence>
<feature type="transmembrane region" description="Helical" evidence="12">
    <location>
        <begin position="24"/>
        <end position="43"/>
    </location>
</feature>
<feature type="domain" description="Fucosyltransferase N-terminal" evidence="14">
    <location>
        <begin position="60"/>
        <end position="173"/>
    </location>
</feature>
<evidence type="ECO:0000256" key="4">
    <source>
        <dbReference type="ARBA" id="ARBA00022676"/>
    </source>
</evidence>
<evidence type="ECO:0000256" key="11">
    <source>
        <dbReference type="ARBA" id="ARBA00023180"/>
    </source>
</evidence>
<keyword evidence="6 12" id="KW-0812">Transmembrane</keyword>
<keyword evidence="10 12" id="KW-0472">Membrane</keyword>
<keyword evidence="16" id="KW-1185">Reference proteome</keyword>
<comment type="similarity">
    <text evidence="3 12">Belongs to the glycosyltransferase 10 family.</text>
</comment>
<evidence type="ECO:0000256" key="6">
    <source>
        <dbReference type="ARBA" id="ARBA00022692"/>
    </source>
</evidence>
<keyword evidence="11" id="KW-0325">Glycoprotein</keyword>
<dbReference type="InterPro" id="IPR055270">
    <property type="entry name" value="Glyco_tran_10_C"/>
</dbReference>
<protein>
    <recommendedName>
        <fullName evidence="12">Fucosyltransferase</fullName>
        <ecNumber evidence="12">2.4.1.-</ecNumber>
    </recommendedName>
</protein>
<keyword evidence="7" id="KW-0735">Signal-anchor</keyword>
<dbReference type="InterPro" id="IPR001503">
    <property type="entry name" value="Glyco_trans_10"/>
</dbReference>
<evidence type="ECO:0000313" key="15">
    <source>
        <dbReference type="EMBL" id="CAL8147835.1"/>
    </source>
</evidence>
<keyword evidence="9 12" id="KW-0333">Golgi apparatus</keyword>
<dbReference type="EMBL" id="CAXLJM020000166">
    <property type="protein sequence ID" value="CAL8147835.1"/>
    <property type="molecule type" value="Genomic_DNA"/>
</dbReference>
<dbReference type="PANTHER" id="PTHR48438:SF1">
    <property type="entry name" value="ALPHA-(1,3)-FUCOSYLTRANSFERASE C-RELATED"/>
    <property type="match status" value="1"/>
</dbReference>
<feature type="domain" description="Fucosyltransferase C-terminal" evidence="13">
    <location>
        <begin position="204"/>
        <end position="376"/>
    </location>
</feature>
<dbReference type="Pfam" id="PF17039">
    <property type="entry name" value="Glyco_tran_10_N"/>
    <property type="match status" value="1"/>
</dbReference>
<evidence type="ECO:0000256" key="3">
    <source>
        <dbReference type="ARBA" id="ARBA00008919"/>
    </source>
</evidence>